<evidence type="ECO:0000256" key="1">
    <source>
        <dbReference type="SAM" id="MobiDB-lite"/>
    </source>
</evidence>
<reference evidence="2" key="1">
    <citation type="journal article" date="2023" name="Insect Mol. Biol.">
        <title>Genome sequencing provides insights into the evolution of gene families encoding plant cell wall-degrading enzymes in longhorned beetles.</title>
        <authorList>
            <person name="Shin N.R."/>
            <person name="Okamura Y."/>
            <person name="Kirsch R."/>
            <person name="Pauchet Y."/>
        </authorList>
    </citation>
    <scope>NUCLEOTIDE SEQUENCE</scope>
    <source>
        <strain evidence="2">RBIC_L_NR</strain>
    </source>
</reference>
<comment type="caution">
    <text evidence="2">The sequence shown here is derived from an EMBL/GenBank/DDBJ whole genome shotgun (WGS) entry which is preliminary data.</text>
</comment>
<feature type="compositionally biased region" description="Low complexity" evidence="1">
    <location>
        <begin position="1"/>
        <end position="18"/>
    </location>
</feature>
<keyword evidence="3" id="KW-1185">Reference proteome</keyword>
<dbReference type="Proteomes" id="UP001162156">
    <property type="component" value="Unassembled WGS sequence"/>
</dbReference>
<evidence type="ECO:0000313" key="2">
    <source>
        <dbReference type="EMBL" id="KAJ8950481.1"/>
    </source>
</evidence>
<proteinExistence type="predicted"/>
<accession>A0AAV8YGC3</accession>
<evidence type="ECO:0008006" key="4">
    <source>
        <dbReference type="Google" id="ProtNLM"/>
    </source>
</evidence>
<protein>
    <recommendedName>
        <fullName evidence="4">Nuclease HARBI1</fullName>
    </recommendedName>
</protein>
<organism evidence="2 3">
    <name type="scientific">Rhamnusium bicolor</name>
    <dbReference type="NCBI Taxonomy" id="1586634"/>
    <lineage>
        <taxon>Eukaryota</taxon>
        <taxon>Metazoa</taxon>
        <taxon>Ecdysozoa</taxon>
        <taxon>Arthropoda</taxon>
        <taxon>Hexapoda</taxon>
        <taxon>Insecta</taxon>
        <taxon>Pterygota</taxon>
        <taxon>Neoptera</taxon>
        <taxon>Endopterygota</taxon>
        <taxon>Coleoptera</taxon>
        <taxon>Polyphaga</taxon>
        <taxon>Cucujiformia</taxon>
        <taxon>Chrysomeloidea</taxon>
        <taxon>Cerambycidae</taxon>
        <taxon>Lepturinae</taxon>
        <taxon>Rhagiini</taxon>
        <taxon>Rhamnusium</taxon>
    </lineage>
</organism>
<gene>
    <name evidence="2" type="ORF">NQ314_007868</name>
</gene>
<name>A0AAV8YGC3_9CUCU</name>
<dbReference type="EMBL" id="JANEYF010002172">
    <property type="protein sequence ID" value="KAJ8950481.1"/>
    <property type="molecule type" value="Genomic_DNA"/>
</dbReference>
<sequence length="156" mass="18189">MSDISSDAIDTSSSSISDSAEELENEVLEELLEIRTENENYFKETIPRHNEQEFIEHFRVTDSIAERFENNDYYKRHTGVYGKKSALKQTCIFLWFVGHQTASFTDVADRFSITISSLFRVVKRMVYFLSNLSPTIIKWPTQEEKMEIVVPCQSEK</sequence>
<evidence type="ECO:0000313" key="3">
    <source>
        <dbReference type="Proteomes" id="UP001162156"/>
    </source>
</evidence>
<feature type="region of interest" description="Disordered" evidence="1">
    <location>
        <begin position="1"/>
        <end position="20"/>
    </location>
</feature>
<dbReference type="AlphaFoldDB" id="A0AAV8YGC3"/>